<protein>
    <recommendedName>
        <fullName evidence="2">Pyrrolo-quinoline quinone</fullName>
    </recommendedName>
</protein>
<dbReference type="EMBL" id="BARS01002736">
    <property type="protein sequence ID" value="GAF72043.1"/>
    <property type="molecule type" value="Genomic_DNA"/>
</dbReference>
<reference evidence="1" key="1">
    <citation type="journal article" date="2014" name="Front. Microbiol.">
        <title>High frequency of phylogenetically diverse reductive dehalogenase-homologous genes in deep subseafloor sedimentary metagenomes.</title>
        <authorList>
            <person name="Kawai M."/>
            <person name="Futagami T."/>
            <person name="Toyoda A."/>
            <person name="Takaki Y."/>
            <person name="Nishi S."/>
            <person name="Hori S."/>
            <person name="Arai W."/>
            <person name="Tsubouchi T."/>
            <person name="Morono Y."/>
            <person name="Uchiyama I."/>
            <person name="Ito T."/>
            <person name="Fujiyama A."/>
            <person name="Inagaki F."/>
            <person name="Takami H."/>
        </authorList>
    </citation>
    <scope>NUCLEOTIDE SEQUENCE</scope>
    <source>
        <strain evidence="1">Expedition CK06-06</strain>
    </source>
</reference>
<dbReference type="AlphaFoldDB" id="X0RTD5"/>
<accession>X0RTD5</accession>
<feature type="non-terminal residue" evidence="1">
    <location>
        <position position="1"/>
    </location>
</feature>
<proteinExistence type="predicted"/>
<comment type="caution">
    <text evidence="1">The sequence shown here is derived from an EMBL/GenBank/DDBJ whole genome shotgun (WGS) entry which is preliminary data.</text>
</comment>
<name>X0RTD5_9ZZZZ</name>
<evidence type="ECO:0008006" key="2">
    <source>
        <dbReference type="Google" id="ProtNLM"/>
    </source>
</evidence>
<organism evidence="1">
    <name type="scientific">marine sediment metagenome</name>
    <dbReference type="NCBI Taxonomy" id="412755"/>
    <lineage>
        <taxon>unclassified sequences</taxon>
        <taxon>metagenomes</taxon>
        <taxon>ecological metagenomes</taxon>
    </lineage>
</organism>
<sequence length="54" mass="5796">ALLVAEASPKGFKPISRTQALTGRCWTMPVLAGGRIYCRNNMEGDLVCLDVSGK</sequence>
<evidence type="ECO:0000313" key="1">
    <source>
        <dbReference type="EMBL" id="GAF72043.1"/>
    </source>
</evidence>
<gene>
    <name evidence="1" type="ORF">S01H1_05251</name>
</gene>